<evidence type="ECO:0000256" key="6">
    <source>
        <dbReference type="SAM" id="MobiDB-lite"/>
    </source>
</evidence>
<evidence type="ECO:0000256" key="5">
    <source>
        <dbReference type="ARBA" id="ARBA00023136"/>
    </source>
</evidence>
<keyword evidence="5 7" id="KW-0472">Membrane</keyword>
<keyword evidence="4 7" id="KW-1133">Transmembrane helix</keyword>
<organism evidence="8 9">
    <name type="scientific">Acrasis kona</name>
    <dbReference type="NCBI Taxonomy" id="1008807"/>
    <lineage>
        <taxon>Eukaryota</taxon>
        <taxon>Discoba</taxon>
        <taxon>Heterolobosea</taxon>
        <taxon>Tetramitia</taxon>
        <taxon>Eutetramitia</taxon>
        <taxon>Acrasidae</taxon>
        <taxon>Acrasis</taxon>
    </lineage>
</organism>
<dbReference type="AlphaFoldDB" id="A0AAW2ZE44"/>
<dbReference type="InterPro" id="IPR005351">
    <property type="entry name" value="ASTER"/>
</dbReference>
<dbReference type="GO" id="GO:0045048">
    <property type="term" value="P:protein insertion into ER membrane"/>
    <property type="evidence" value="ECO:0007669"/>
    <property type="project" value="InterPro"/>
</dbReference>
<protein>
    <submittedName>
        <fullName evidence="8">Asterix</fullName>
    </submittedName>
</protein>
<dbReference type="EMBL" id="JAOPGA020001292">
    <property type="protein sequence ID" value="KAL0486981.1"/>
    <property type="molecule type" value="Genomic_DNA"/>
</dbReference>
<keyword evidence="9" id="KW-1185">Reference proteome</keyword>
<feature type="transmembrane region" description="Helical" evidence="7">
    <location>
        <begin position="35"/>
        <end position="68"/>
    </location>
</feature>
<evidence type="ECO:0000313" key="9">
    <source>
        <dbReference type="Proteomes" id="UP001431209"/>
    </source>
</evidence>
<evidence type="ECO:0000256" key="1">
    <source>
        <dbReference type="ARBA" id="ARBA00004370"/>
    </source>
</evidence>
<evidence type="ECO:0000256" key="3">
    <source>
        <dbReference type="ARBA" id="ARBA00022692"/>
    </source>
</evidence>
<dbReference type="GO" id="GO:0044183">
    <property type="term" value="F:protein folding chaperone"/>
    <property type="evidence" value="ECO:0007669"/>
    <property type="project" value="InterPro"/>
</dbReference>
<reference evidence="8 9" key="1">
    <citation type="submission" date="2024-03" db="EMBL/GenBank/DDBJ databases">
        <title>The Acrasis kona genome and developmental transcriptomes reveal deep origins of eukaryotic multicellular pathways.</title>
        <authorList>
            <person name="Sheikh S."/>
            <person name="Fu C.-J."/>
            <person name="Brown M.W."/>
            <person name="Baldauf S.L."/>
        </authorList>
    </citation>
    <scope>NUCLEOTIDE SEQUENCE [LARGE SCALE GENOMIC DNA]</scope>
    <source>
        <strain evidence="8 9">ATCC MYA-3509</strain>
    </source>
</reference>
<comment type="similarity">
    <text evidence="2">Belongs to the Asterix family.</text>
</comment>
<sequence>MQVPLKWTKRSNPDAEKPRPKINKKDIEDDRAAEIMPMICVVSATMGMMIKIKVASWVSIFCCISYILNVKSSNVDLKQVLTSILVSAMGLFLNYFGPNSRPVPE</sequence>
<dbReference type="PANTHER" id="PTHR13193:SF0">
    <property type="entry name" value="PAT COMPLEX SUBUNIT ASTERIX"/>
    <property type="match status" value="1"/>
</dbReference>
<evidence type="ECO:0000313" key="8">
    <source>
        <dbReference type="EMBL" id="KAL0486981.1"/>
    </source>
</evidence>
<accession>A0AAW2ZE44</accession>
<comment type="subcellular location">
    <subcellularLocation>
        <location evidence="1">Membrane</location>
    </subcellularLocation>
</comment>
<comment type="caution">
    <text evidence="8">The sequence shown here is derived from an EMBL/GenBank/DDBJ whole genome shotgun (WGS) entry which is preliminary data.</text>
</comment>
<feature type="transmembrane region" description="Helical" evidence="7">
    <location>
        <begin position="80"/>
        <end position="97"/>
    </location>
</feature>
<gene>
    <name evidence="8" type="ORF">AKO1_001297</name>
</gene>
<feature type="compositionally biased region" description="Basic and acidic residues" evidence="6">
    <location>
        <begin position="11"/>
        <end position="26"/>
    </location>
</feature>
<evidence type="ECO:0000256" key="7">
    <source>
        <dbReference type="SAM" id="Phobius"/>
    </source>
</evidence>
<dbReference type="PANTHER" id="PTHR13193">
    <property type="entry name" value="CGI-140"/>
    <property type="match status" value="1"/>
</dbReference>
<dbReference type="Pfam" id="PF03669">
    <property type="entry name" value="ASTER"/>
    <property type="match status" value="1"/>
</dbReference>
<dbReference type="Proteomes" id="UP001431209">
    <property type="component" value="Unassembled WGS sequence"/>
</dbReference>
<keyword evidence="3 7" id="KW-0812">Transmembrane</keyword>
<dbReference type="GO" id="GO:0005789">
    <property type="term" value="C:endoplasmic reticulum membrane"/>
    <property type="evidence" value="ECO:0007669"/>
    <property type="project" value="InterPro"/>
</dbReference>
<evidence type="ECO:0000256" key="2">
    <source>
        <dbReference type="ARBA" id="ARBA00009066"/>
    </source>
</evidence>
<name>A0AAW2ZE44_9EUKA</name>
<proteinExistence type="inferred from homology"/>
<evidence type="ECO:0000256" key="4">
    <source>
        <dbReference type="ARBA" id="ARBA00022989"/>
    </source>
</evidence>
<feature type="region of interest" description="Disordered" evidence="6">
    <location>
        <begin position="1"/>
        <end position="26"/>
    </location>
</feature>